<feature type="chain" id="PRO_5026893112" evidence="8">
    <location>
        <begin position="26"/>
        <end position="366"/>
    </location>
</feature>
<evidence type="ECO:0000256" key="2">
    <source>
        <dbReference type="ARBA" id="ARBA00011028"/>
    </source>
</evidence>
<dbReference type="SUPFAM" id="SSF53807">
    <property type="entry name" value="Helical backbone' metal receptor"/>
    <property type="match status" value="1"/>
</dbReference>
<evidence type="ECO:0000256" key="5">
    <source>
        <dbReference type="ARBA" id="ARBA00022729"/>
    </source>
</evidence>
<dbReference type="GO" id="GO:0007155">
    <property type="term" value="P:cell adhesion"/>
    <property type="evidence" value="ECO:0007669"/>
    <property type="project" value="InterPro"/>
</dbReference>
<keyword evidence="10" id="KW-1185">Reference proteome</keyword>
<dbReference type="Proteomes" id="UP000471298">
    <property type="component" value="Unassembled WGS sequence"/>
</dbReference>
<dbReference type="EMBL" id="WHNW01000001">
    <property type="protein sequence ID" value="MPV85351.1"/>
    <property type="molecule type" value="Genomic_DNA"/>
</dbReference>
<evidence type="ECO:0000256" key="8">
    <source>
        <dbReference type="SAM" id="SignalP"/>
    </source>
</evidence>
<feature type="signal peptide" evidence="8">
    <location>
        <begin position="1"/>
        <end position="25"/>
    </location>
</feature>
<name>A0A6N7ES32_9GAMM</name>
<comment type="similarity">
    <text evidence="2 6">Belongs to the bacterial solute-binding protein 9 family.</text>
</comment>
<protein>
    <submittedName>
        <fullName evidence="9">Manganese transporter</fullName>
    </submittedName>
</protein>
<dbReference type="PANTHER" id="PTHR42953">
    <property type="entry name" value="HIGH-AFFINITY ZINC UPTAKE SYSTEM PROTEIN ZNUA-RELATED"/>
    <property type="match status" value="1"/>
</dbReference>
<dbReference type="InterPro" id="IPR006129">
    <property type="entry name" value="AdhesinB"/>
</dbReference>
<sequence>MNSAKRSLSCACFALLLLLFSFAQADDARNQPQKLSATPHAASHAKPSKSKITVLTTTTMITDLVKQLGGQHVTVNGLMAPGVDPHLYKASARDVNKFQQADMIIYNGWHLEGKLTELLANMQRSGKTVVAIVDAIPPKDRIDSVDYPGNYDPHIWLSIDNWMAVTRFVSDQLIAYDTVNEAEYVRLRDRYLGELNQLKIRIQQQIDTLPIEKRILVTAHDAFQYFGRAHQFQVVGLQGINTASEASIKDVQRLADFIVAQNIPAIFIESAIPVRNIKALQAAVHARGGAVKIGGELYADSLGQPTATDINHNDNDNSNNNSNNANKANKANETNATPPDVGTYVGMYLHNVNTIVQALSMQLSMH</sequence>
<keyword evidence="4" id="KW-0479">Metal-binding</keyword>
<evidence type="ECO:0000313" key="10">
    <source>
        <dbReference type="Proteomes" id="UP000471298"/>
    </source>
</evidence>
<evidence type="ECO:0000256" key="3">
    <source>
        <dbReference type="ARBA" id="ARBA00022448"/>
    </source>
</evidence>
<dbReference type="InterPro" id="IPR006128">
    <property type="entry name" value="Lipoprotein_PsaA-like"/>
</dbReference>
<organism evidence="9 10">
    <name type="scientific">Ostreibacterium oceani</name>
    <dbReference type="NCBI Taxonomy" id="2654998"/>
    <lineage>
        <taxon>Bacteria</taxon>
        <taxon>Pseudomonadati</taxon>
        <taxon>Pseudomonadota</taxon>
        <taxon>Gammaproteobacteria</taxon>
        <taxon>Cardiobacteriales</taxon>
        <taxon>Ostreibacteriaceae</taxon>
        <taxon>Ostreibacterium</taxon>
    </lineage>
</organism>
<evidence type="ECO:0000256" key="4">
    <source>
        <dbReference type="ARBA" id="ARBA00022723"/>
    </source>
</evidence>
<dbReference type="Pfam" id="PF01297">
    <property type="entry name" value="ZnuA"/>
    <property type="match status" value="1"/>
</dbReference>
<dbReference type="GO" id="GO:0030313">
    <property type="term" value="C:cell envelope"/>
    <property type="evidence" value="ECO:0007669"/>
    <property type="project" value="UniProtKB-SubCell"/>
</dbReference>
<dbReference type="GO" id="GO:0046872">
    <property type="term" value="F:metal ion binding"/>
    <property type="evidence" value="ECO:0007669"/>
    <property type="project" value="UniProtKB-KW"/>
</dbReference>
<dbReference type="Gene3D" id="3.40.50.1980">
    <property type="entry name" value="Nitrogenase molybdenum iron protein domain"/>
    <property type="match status" value="2"/>
</dbReference>
<evidence type="ECO:0000256" key="6">
    <source>
        <dbReference type="RuleBase" id="RU003512"/>
    </source>
</evidence>
<gene>
    <name evidence="9" type="ORF">GCU85_01210</name>
</gene>
<dbReference type="PRINTS" id="PR00690">
    <property type="entry name" value="ADHESNFAMILY"/>
</dbReference>
<dbReference type="AlphaFoldDB" id="A0A6N7ES32"/>
<dbReference type="InterPro" id="IPR006127">
    <property type="entry name" value="ZnuA-like"/>
</dbReference>
<reference evidence="9 10" key="1">
    <citation type="submission" date="2019-10" db="EMBL/GenBank/DDBJ databases">
        <title>Cardiobacteriales fam. a chemoheterotrophic member of the order Cardiobacteriales, and proposal of Cardiobacteriales fam. nov.</title>
        <authorList>
            <person name="Wang C."/>
        </authorList>
    </citation>
    <scope>NUCLEOTIDE SEQUENCE [LARGE SCALE GENOMIC DNA]</scope>
    <source>
        <strain evidence="9 10">ML27</strain>
    </source>
</reference>
<feature type="compositionally biased region" description="Low complexity" evidence="7">
    <location>
        <begin position="316"/>
        <end position="337"/>
    </location>
</feature>
<dbReference type="PRINTS" id="PR00691">
    <property type="entry name" value="ADHESINB"/>
</dbReference>
<evidence type="ECO:0000256" key="7">
    <source>
        <dbReference type="SAM" id="MobiDB-lite"/>
    </source>
</evidence>
<keyword evidence="5 8" id="KW-0732">Signal</keyword>
<feature type="region of interest" description="Disordered" evidence="7">
    <location>
        <begin position="304"/>
        <end position="337"/>
    </location>
</feature>
<dbReference type="InParanoid" id="A0A6N7ES32"/>
<evidence type="ECO:0000256" key="1">
    <source>
        <dbReference type="ARBA" id="ARBA00004196"/>
    </source>
</evidence>
<dbReference type="PANTHER" id="PTHR42953:SF1">
    <property type="entry name" value="METAL-BINDING PROTEIN HI_0362-RELATED"/>
    <property type="match status" value="1"/>
</dbReference>
<accession>A0A6N7ES32</accession>
<keyword evidence="3 6" id="KW-0813">Transport</keyword>
<evidence type="ECO:0000313" key="9">
    <source>
        <dbReference type="EMBL" id="MPV85351.1"/>
    </source>
</evidence>
<comment type="caution">
    <text evidence="9">The sequence shown here is derived from an EMBL/GenBank/DDBJ whole genome shotgun (WGS) entry which is preliminary data.</text>
</comment>
<dbReference type="InterPro" id="IPR050492">
    <property type="entry name" value="Bact_metal-bind_prot9"/>
</dbReference>
<comment type="subcellular location">
    <subcellularLocation>
        <location evidence="1">Cell envelope</location>
    </subcellularLocation>
</comment>
<dbReference type="GO" id="GO:0030001">
    <property type="term" value="P:metal ion transport"/>
    <property type="evidence" value="ECO:0007669"/>
    <property type="project" value="InterPro"/>
</dbReference>
<proteinExistence type="inferred from homology"/>
<dbReference type="RefSeq" id="WP_152808514.1">
    <property type="nucleotide sequence ID" value="NZ_WHNW01000001.1"/>
</dbReference>